<evidence type="ECO:0000313" key="2">
    <source>
        <dbReference type="EMBL" id="KNE89353.1"/>
    </source>
</evidence>
<dbReference type="AlphaFoldDB" id="A0A0L0UQN1"/>
<protein>
    <submittedName>
        <fullName evidence="2">Uncharacterized protein</fullName>
    </submittedName>
</protein>
<reference evidence="3" key="1">
    <citation type="submission" date="2014-03" db="EMBL/GenBank/DDBJ databases">
        <title>The Genome Sequence of Puccinia striiformis f. sp. tritici PST-78.</title>
        <authorList>
            <consortium name="The Broad Institute Genome Sequencing Platform"/>
            <person name="Cuomo C."/>
            <person name="Hulbert S."/>
            <person name="Chen X."/>
            <person name="Walker B."/>
            <person name="Young S.K."/>
            <person name="Zeng Q."/>
            <person name="Gargeya S."/>
            <person name="Fitzgerald M."/>
            <person name="Haas B."/>
            <person name="Abouelleil A."/>
            <person name="Alvarado L."/>
            <person name="Arachchi H.M."/>
            <person name="Berlin A.M."/>
            <person name="Chapman S.B."/>
            <person name="Goldberg J."/>
            <person name="Griggs A."/>
            <person name="Gujja S."/>
            <person name="Hansen M."/>
            <person name="Howarth C."/>
            <person name="Imamovic A."/>
            <person name="Larimer J."/>
            <person name="McCowan C."/>
            <person name="Montmayeur A."/>
            <person name="Murphy C."/>
            <person name="Neiman D."/>
            <person name="Pearson M."/>
            <person name="Priest M."/>
            <person name="Roberts A."/>
            <person name="Saif S."/>
            <person name="Shea T."/>
            <person name="Sisk P."/>
            <person name="Sykes S."/>
            <person name="Wortman J."/>
            <person name="Nusbaum C."/>
            <person name="Birren B."/>
        </authorList>
    </citation>
    <scope>NUCLEOTIDE SEQUENCE [LARGE SCALE GENOMIC DNA]</scope>
    <source>
        <strain evidence="3">race PST-78</strain>
    </source>
</reference>
<name>A0A0L0UQN1_9BASI</name>
<dbReference type="Proteomes" id="UP000054564">
    <property type="component" value="Unassembled WGS sequence"/>
</dbReference>
<proteinExistence type="predicted"/>
<organism evidence="2 3">
    <name type="scientific">Puccinia striiformis f. sp. tritici PST-78</name>
    <dbReference type="NCBI Taxonomy" id="1165861"/>
    <lineage>
        <taxon>Eukaryota</taxon>
        <taxon>Fungi</taxon>
        <taxon>Dikarya</taxon>
        <taxon>Basidiomycota</taxon>
        <taxon>Pucciniomycotina</taxon>
        <taxon>Pucciniomycetes</taxon>
        <taxon>Pucciniales</taxon>
        <taxon>Pucciniaceae</taxon>
        <taxon>Puccinia</taxon>
    </lineage>
</organism>
<sequence length="66" mass="7378">MKRSNDAVLANVRNLPKPISVTLAPFPPDWMWFTWDDRGAIGETSVRSEQVGEAGRAGPATRRKLR</sequence>
<gene>
    <name evidence="2" type="ORF">PSTG_17188</name>
</gene>
<evidence type="ECO:0000313" key="3">
    <source>
        <dbReference type="Proteomes" id="UP000054564"/>
    </source>
</evidence>
<dbReference type="EMBL" id="AJIL01000386">
    <property type="protein sequence ID" value="KNE89353.1"/>
    <property type="molecule type" value="Genomic_DNA"/>
</dbReference>
<comment type="caution">
    <text evidence="2">The sequence shown here is derived from an EMBL/GenBank/DDBJ whole genome shotgun (WGS) entry which is preliminary data.</text>
</comment>
<evidence type="ECO:0000256" key="1">
    <source>
        <dbReference type="SAM" id="MobiDB-lite"/>
    </source>
</evidence>
<feature type="region of interest" description="Disordered" evidence="1">
    <location>
        <begin position="43"/>
        <end position="66"/>
    </location>
</feature>
<keyword evidence="3" id="KW-1185">Reference proteome</keyword>
<accession>A0A0L0UQN1</accession>